<keyword evidence="2" id="KW-1185">Reference proteome</keyword>
<comment type="caution">
    <text evidence="1">The sequence shown here is derived from an EMBL/GenBank/DDBJ whole genome shotgun (WGS) entry which is preliminary data.</text>
</comment>
<dbReference type="AlphaFoldDB" id="A0A2H6KJZ3"/>
<accession>A0A2H6KJZ3</accession>
<dbReference type="RefSeq" id="XP_028869543.1">
    <property type="nucleotide sequence ID" value="XM_029013710.1"/>
</dbReference>
<sequence length="213" mass="23701">MPSVFNRRENTRIITDKASDDFCSVHPFFVLQLAVLFIIVGHYETIIGEECPKLREFINLITSPIHLAPLSQLTQICVQDGKHAEKNFSSHFTLLRWIIRKMLLPRNRLRPLIPVHIPLLQLLDEALQALGESVEHGIRGVGECCGVECLDGCLEILQHSGDAVGEVFCGGQVGEEGGHSGVDGGELGGVLRVREMFGEVDKYILENVIYIIF</sequence>
<organism evidence="1 2">
    <name type="scientific">Babesia ovata</name>
    <dbReference type="NCBI Taxonomy" id="189622"/>
    <lineage>
        <taxon>Eukaryota</taxon>
        <taxon>Sar</taxon>
        <taxon>Alveolata</taxon>
        <taxon>Apicomplexa</taxon>
        <taxon>Aconoidasida</taxon>
        <taxon>Piroplasmida</taxon>
        <taxon>Babesiidae</taxon>
        <taxon>Babesia</taxon>
    </lineage>
</organism>
<protein>
    <submittedName>
        <fullName evidence="1">Methylcrotonoyl-carboxylase subunit beta, putative</fullName>
    </submittedName>
</protein>
<reference evidence="1 2" key="1">
    <citation type="journal article" date="2017" name="BMC Genomics">
        <title>Whole-genome assembly of Babesia ovata and comparative genomics between closely related pathogens.</title>
        <authorList>
            <person name="Yamagishi J."/>
            <person name="Asada M."/>
            <person name="Hakimi H."/>
            <person name="Tanaka T.Q."/>
            <person name="Sugimoto C."/>
            <person name="Kawazu S."/>
        </authorList>
    </citation>
    <scope>NUCLEOTIDE SEQUENCE [LARGE SCALE GENOMIC DNA]</scope>
    <source>
        <strain evidence="1 2">Miyake</strain>
    </source>
</reference>
<dbReference type="VEuPathDB" id="PiroplasmaDB:BOVATA_047930"/>
<proteinExistence type="predicted"/>
<dbReference type="GeneID" id="39877070"/>
<evidence type="ECO:0000313" key="2">
    <source>
        <dbReference type="Proteomes" id="UP000236319"/>
    </source>
</evidence>
<evidence type="ECO:0000313" key="1">
    <source>
        <dbReference type="EMBL" id="GBE63300.1"/>
    </source>
</evidence>
<name>A0A2H6KJZ3_9APIC</name>
<gene>
    <name evidence="1" type="ORF">BOVATA_047930</name>
</gene>
<dbReference type="EMBL" id="BDSA01000030">
    <property type="protein sequence ID" value="GBE63300.1"/>
    <property type="molecule type" value="Genomic_DNA"/>
</dbReference>
<dbReference type="Proteomes" id="UP000236319">
    <property type="component" value="Unassembled WGS sequence"/>
</dbReference>